<dbReference type="AlphaFoldDB" id="K3W674"/>
<dbReference type="InterPro" id="IPR010530">
    <property type="entry name" value="B12D"/>
</dbReference>
<dbReference type="HOGENOM" id="CLU_146359_0_0_1"/>
<dbReference type="InParanoid" id="K3W674"/>
<protein>
    <submittedName>
        <fullName evidence="3">Uncharacterized protein</fullName>
    </submittedName>
</protein>
<proteinExistence type="predicted"/>
<sequence length="110" mass="12612">MITGPRSKRKFELIPVRDPEIYPLLICVSTGVALLAVYNVHNLMYNPDVNLRKERRETPAIDRYDPEESRKFVQHREKMASLRPNPGNAEEGLHEQRHAFSPVGGSSMNK</sequence>
<evidence type="ECO:0000256" key="1">
    <source>
        <dbReference type="SAM" id="MobiDB-lite"/>
    </source>
</evidence>
<feature type="transmembrane region" description="Helical" evidence="2">
    <location>
        <begin position="21"/>
        <end position="41"/>
    </location>
</feature>
<keyword evidence="2" id="KW-0472">Membrane</keyword>
<dbReference type="OMA" id="HEQRHAF"/>
<keyword evidence="2" id="KW-0812">Transmembrane</keyword>
<reference evidence="4" key="2">
    <citation type="submission" date="2010-04" db="EMBL/GenBank/DDBJ databases">
        <authorList>
            <person name="Buell R."/>
            <person name="Hamilton J."/>
            <person name="Hostetler J."/>
        </authorList>
    </citation>
    <scope>NUCLEOTIDE SEQUENCE [LARGE SCALE GENOMIC DNA]</scope>
    <source>
        <strain evidence="4">DAOM:BR144</strain>
    </source>
</reference>
<evidence type="ECO:0000313" key="3">
    <source>
        <dbReference type="EnsemblProtists" id="PYU1_T000465"/>
    </source>
</evidence>
<dbReference type="EMBL" id="GL376636">
    <property type="status" value="NOT_ANNOTATED_CDS"/>
    <property type="molecule type" value="Genomic_DNA"/>
</dbReference>
<feature type="region of interest" description="Disordered" evidence="1">
    <location>
        <begin position="77"/>
        <end position="110"/>
    </location>
</feature>
<dbReference type="Pfam" id="PF06522">
    <property type="entry name" value="B12D"/>
    <property type="match status" value="1"/>
</dbReference>
<reference evidence="3" key="3">
    <citation type="submission" date="2015-02" db="UniProtKB">
        <authorList>
            <consortium name="EnsemblProtists"/>
        </authorList>
    </citation>
    <scope>IDENTIFICATION</scope>
    <source>
        <strain evidence="3">DAOM BR144</strain>
    </source>
</reference>
<dbReference type="Proteomes" id="UP000019132">
    <property type="component" value="Unassembled WGS sequence"/>
</dbReference>
<keyword evidence="4" id="KW-1185">Reference proteome</keyword>
<dbReference type="eggNOG" id="ENOG502S9JD">
    <property type="taxonomic scope" value="Eukaryota"/>
</dbReference>
<dbReference type="EnsemblProtists" id="PYU1_T000465">
    <property type="protein sequence ID" value="PYU1_T000465"/>
    <property type="gene ID" value="PYU1_G000465"/>
</dbReference>
<accession>K3W674</accession>
<keyword evidence="2" id="KW-1133">Transmembrane helix</keyword>
<reference evidence="4" key="1">
    <citation type="journal article" date="2010" name="Genome Biol.">
        <title>Genome sequence of the necrotrophic plant pathogen Pythium ultimum reveals original pathogenicity mechanisms and effector repertoire.</title>
        <authorList>
            <person name="Levesque C.A."/>
            <person name="Brouwer H."/>
            <person name="Cano L."/>
            <person name="Hamilton J.P."/>
            <person name="Holt C."/>
            <person name="Huitema E."/>
            <person name="Raffaele S."/>
            <person name="Robideau G.P."/>
            <person name="Thines M."/>
            <person name="Win J."/>
            <person name="Zerillo M.M."/>
            <person name="Beakes G.W."/>
            <person name="Boore J.L."/>
            <person name="Busam D."/>
            <person name="Dumas B."/>
            <person name="Ferriera S."/>
            <person name="Fuerstenberg S.I."/>
            <person name="Gachon C.M."/>
            <person name="Gaulin E."/>
            <person name="Govers F."/>
            <person name="Grenville-Briggs L."/>
            <person name="Horner N."/>
            <person name="Hostetler J."/>
            <person name="Jiang R.H."/>
            <person name="Johnson J."/>
            <person name="Krajaejun T."/>
            <person name="Lin H."/>
            <person name="Meijer H.J."/>
            <person name="Moore B."/>
            <person name="Morris P."/>
            <person name="Phuntmart V."/>
            <person name="Puiu D."/>
            <person name="Shetty J."/>
            <person name="Stajich J.E."/>
            <person name="Tripathy S."/>
            <person name="Wawra S."/>
            <person name="van West P."/>
            <person name="Whitty B.R."/>
            <person name="Coutinho P.M."/>
            <person name="Henrissat B."/>
            <person name="Martin F."/>
            <person name="Thomas P.D."/>
            <person name="Tyler B.M."/>
            <person name="De Vries R.P."/>
            <person name="Kamoun S."/>
            <person name="Yandell M."/>
            <person name="Tisserat N."/>
            <person name="Buell C.R."/>
        </authorList>
    </citation>
    <scope>NUCLEOTIDE SEQUENCE</scope>
    <source>
        <strain evidence="4">DAOM:BR144</strain>
    </source>
</reference>
<name>K3W674_GLOUD</name>
<evidence type="ECO:0000256" key="2">
    <source>
        <dbReference type="SAM" id="Phobius"/>
    </source>
</evidence>
<organism evidence="3 4">
    <name type="scientific">Globisporangium ultimum (strain ATCC 200006 / CBS 805.95 / DAOM BR144)</name>
    <name type="common">Pythium ultimum</name>
    <dbReference type="NCBI Taxonomy" id="431595"/>
    <lineage>
        <taxon>Eukaryota</taxon>
        <taxon>Sar</taxon>
        <taxon>Stramenopiles</taxon>
        <taxon>Oomycota</taxon>
        <taxon>Peronosporomycetes</taxon>
        <taxon>Pythiales</taxon>
        <taxon>Pythiaceae</taxon>
        <taxon>Globisporangium</taxon>
    </lineage>
</organism>
<evidence type="ECO:0000313" key="4">
    <source>
        <dbReference type="Proteomes" id="UP000019132"/>
    </source>
</evidence>
<dbReference type="VEuPathDB" id="FungiDB:PYU1_G000465"/>